<dbReference type="PROSITE" id="PS50089">
    <property type="entry name" value="ZF_RING_2"/>
    <property type="match status" value="1"/>
</dbReference>
<dbReference type="Gene3D" id="3.30.40.10">
    <property type="entry name" value="Zinc/RING finger domain, C3HC4 (zinc finger)"/>
    <property type="match status" value="1"/>
</dbReference>
<organism evidence="7 8">
    <name type="scientific">Dovyalis caffra</name>
    <dbReference type="NCBI Taxonomy" id="77055"/>
    <lineage>
        <taxon>Eukaryota</taxon>
        <taxon>Viridiplantae</taxon>
        <taxon>Streptophyta</taxon>
        <taxon>Embryophyta</taxon>
        <taxon>Tracheophyta</taxon>
        <taxon>Spermatophyta</taxon>
        <taxon>Magnoliopsida</taxon>
        <taxon>eudicotyledons</taxon>
        <taxon>Gunneridae</taxon>
        <taxon>Pentapetalae</taxon>
        <taxon>rosids</taxon>
        <taxon>fabids</taxon>
        <taxon>Malpighiales</taxon>
        <taxon>Salicaceae</taxon>
        <taxon>Flacourtieae</taxon>
        <taxon>Dovyalis</taxon>
    </lineage>
</organism>
<accession>A0AAV1R6S3</accession>
<dbReference type="SUPFAM" id="SSF57850">
    <property type="entry name" value="RING/U-box"/>
    <property type="match status" value="1"/>
</dbReference>
<sequence>MISVLMNSPQSSGICMATLIFYTCFLIPLRQIKQTLFSIIVLLMSSSGSRLEAAEIEYCWDCSRPQRQLLPVPCRFEELQEEGVCCSICLMELEKEDEVSQLSRCMHIFHMDCIEKWIERDHFTCPLCRNSIDHY</sequence>
<proteinExistence type="predicted"/>
<feature type="domain" description="RING-type" evidence="6">
    <location>
        <begin position="86"/>
        <end position="129"/>
    </location>
</feature>
<feature type="transmembrane region" description="Helical" evidence="5">
    <location>
        <begin position="12"/>
        <end position="29"/>
    </location>
</feature>
<evidence type="ECO:0000313" key="8">
    <source>
        <dbReference type="Proteomes" id="UP001314170"/>
    </source>
</evidence>
<dbReference type="GO" id="GO:0061630">
    <property type="term" value="F:ubiquitin protein ligase activity"/>
    <property type="evidence" value="ECO:0007669"/>
    <property type="project" value="TreeGrafter"/>
</dbReference>
<comment type="caution">
    <text evidence="7">The sequence shown here is derived from an EMBL/GenBank/DDBJ whole genome shotgun (WGS) entry which is preliminary data.</text>
</comment>
<evidence type="ECO:0000256" key="2">
    <source>
        <dbReference type="ARBA" id="ARBA00022771"/>
    </source>
</evidence>
<protein>
    <recommendedName>
        <fullName evidence="6">RING-type domain-containing protein</fullName>
    </recommendedName>
</protein>
<dbReference type="InterPro" id="IPR013083">
    <property type="entry name" value="Znf_RING/FYVE/PHD"/>
</dbReference>
<dbReference type="PANTHER" id="PTHR45969">
    <property type="entry name" value="RING ZINC FINGER PROTEIN-RELATED"/>
    <property type="match status" value="1"/>
</dbReference>
<evidence type="ECO:0000256" key="3">
    <source>
        <dbReference type="ARBA" id="ARBA00022833"/>
    </source>
</evidence>
<gene>
    <name evidence="7" type="ORF">DCAF_LOCUS6792</name>
</gene>
<dbReference type="SMART" id="SM00184">
    <property type="entry name" value="RING"/>
    <property type="match status" value="1"/>
</dbReference>
<reference evidence="7 8" key="1">
    <citation type="submission" date="2024-01" db="EMBL/GenBank/DDBJ databases">
        <authorList>
            <person name="Waweru B."/>
        </authorList>
    </citation>
    <scope>NUCLEOTIDE SEQUENCE [LARGE SCALE GENOMIC DNA]</scope>
</reference>
<name>A0AAV1R6S3_9ROSI</name>
<keyword evidence="5" id="KW-0812">Transmembrane</keyword>
<dbReference type="PANTHER" id="PTHR45969:SF9">
    <property type="entry name" value="RING-TYPE DOMAIN-CONTAINING PROTEIN"/>
    <property type="match status" value="1"/>
</dbReference>
<evidence type="ECO:0000256" key="4">
    <source>
        <dbReference type="PROSITE-ProRule" id="PRU00175"/>
    </source>
</evidence>
<dbReference type="GO" id="GO:0016567">
    <property type="term" value="P:protein ubiquitination"/>
    <property type="evidence" value="ECO:0007669"/>
    <property type="project" value="TreeGrafter"/>
</dbReference>
<keyword evidence="8" id="KW-1185">Reference proteome</keyword>
<dbReference type="GO" id="GO:0008270">
    <property type="term" value="F:zinc ion binding"/>
    <property type="evidence" value="ECO:0007669"/>
    <property type="project" value="UniProtKB-KW"/>
</dbReference>
<keyword evidence="1" id="KW-0479">Metal-binding</keyword>
<dbReference type="InterPro" id="IPR001841">
    <property type="entry name" value="Znf_RING"/>
</dbReference>
<dbReference type="Pfam" id="PF13639">
    <property type="entry name" value="zf-RING_2"/>
    <property type="match status" value="1"/>
</dbReference>
<dbReference type="AlphaFoldDB" id="A0AAV1R6S3"/>
<evidence type="ECO:0000313" key="7">
    <source>
        <dbReference type="EMBL" id="CAK7329044.1"/>
    </source>
</evidence>
<dbReference type="Proteomes" id="UP001314170">
    <property type="component" value="Unassembled WGS sequence"/>
</dbReference>
<dbReference type="EMBL" id="CAWUPB010000913">
    <property type="protein sequence ID" value="CAK7329044.1"/>
    <property type="molecule type" value="Genomic_DNA"/>
</dbReference>
<keyword evidence="5" id="KW-1133">Transmembrane helix</keyword>
<keyword evidence="2 4" id="KW-0863">Zinc-finger</keyword>
<keyword evidence="3" id="KW-0862">Zinc</keyword>
<evidence type="ECO:0000256" key="1">
    <source>
        <dbReference type="ARBA" id="ARBA00022723"/>
    </source>
</evidence>
<keyword evidence="5" id="KW-0472">Membrane</keyword>
<evidence type="ECO:0000256" key="5">
    <source>
        <dbReference type="SAM" id="Phobius"/>
    </source>
</evidence>
<evidence type="ECO:0000259" key="6">
    <source>
        <dbReference type="PROSITE" id="PS50089"/>
    </source>
</evidence>